<dbReference type="InterPro" id="IPR043136">
    <property type="entry name" value="B30.2/SPRY_sf"/>
</dbReference>
<comment type="caution">
    <text evidence="3">The sequence shown here is derived from an EMBL/GenBank/DDBJ whole genome shotgun (WGS) entry which is preliminary data.</text>
</comment>
<dbReference type="SMART" id="SM00449">
    <property type="entry name" value="SPRY"/>
    <property type="match status" value="2"/>
</dbReference>
<dbReference type="SUPFAM" id="SSF49899">
    <property type="entry name" value="Concanavalin A-like lectins/glucanases"/>
    <property type="match status" value="2"/>
</dbReference>
<organism evidence="3 4">
    <name type="scientific">Heterodera schachtii</name>
    <name type="common">Sugarbeet cyst nematode worm</name>
    <name type="synonym">Tylenchus schachtii</name>
    <dbReference type="NCBI Taxonomy" id="97005"/>
    <lineage>
        <taxon>Eukaryota</taxon>
        <taxon>Metazoa</taxon>
        <taxon>Ecdysozoa</taxon>
        <taxon>Nematoda</taxon>
        <taxon>Chromadorea</taxon>
        <taxon>Rhabditida</taxon>
        <taxon>Tylenchina</taxon>
        <taxon>Tylenchomorpha</taxon>
        <taxon>Tylenchoidea</taxon>
        <taxon>Heteroderidae</taxon>
        <taxon>Heteroderinae</taxon>
        <taxon>Heterodera</taxon>
    </lineage>
</organism>
<dbReference type="EMBL" id="JBICCN010000074">
    <property type="protein sequence ID" value="KAL3096230.1"/>
    <property type="molecule type" value="Genomic_DNA"/>
</dbReference>
<feature type="chain" id="PRO_5044817926" description="B30.2/SPRY domain-containing protein" evidence="1">
    <location>
        <begin position="27"/>
        <end position="442"/>
    </location>
</feature>
<evidence type="ECO:0000313" key="4">
    <source>
        <dbReference type="Proteomes" id="UP001620645"/>
    </source>
</evidence>
<gene>
    <name evidence="3" type="ORF">niasHS_004174</name>
</gene>
<dbReference type="Gene3D" id="2.60.120.920">
    <property type="match status" value="2"/>
</dbReference>
<evidence type="ECO:0000256" key="1">
    <source>
        <dbReference type="SAM" id="SignalP"/>
    </source>
</evidence>
<evidence type="ECO:0000313" key="3">
    <source>
        <dbReference type="EMBL" id="KAL3096230.1"/>
    </source>
</evidence>
<proteinExistence type="predicted"/>
<dbReference type="Proteomes" id="UP001620645">
    <property type="component" value="Unassembled WGS sequence"/>
</dbReference>
<feature type="signal peptide" evidence="1">
    <location>
        <begin position="1"/>
        <end position="26"/>
    </location>
</feature>
<keyword evidence="4" id="KW-1185">Reference proteome</keyword>
<dbReference type="Pfam" id="PF00622">
    <property type="entry name" value="SPRY"/>
    <property type="match status" value="2"/>
</dbReference>
<dbReference type="InterPro" id="IPR003877">
    <property type="entry name" value="SPRY_dom"/>
</dbReference>
<evidence type="ECO:0000259" key="2">
    <source>
        <dbReference type="PROSITE" id="PS50188"/>
    </source>
</evidence>
<accession>A0ABD2K001</accession>
<feature type="domain" description="B30.2/SPRY" evidence="2">
    <location>
        <begin position="45"/>
        <end position="231"/>
    </location>
</feature>
<dbReference type="CDD" id="cd12885">
    <property type="entry name" value="SPRY_RanBP_like"/>
    <property type="match status" value="2"/>
</dbReference>
<dbReference type="InterPro" id="IPR050618">
    <property type="entry name" value="Ubq-SigPath_Reg"/>
</dbReference>
<dbReference type="InterPro" id="IPR001870">
    <property type="entry name" value="B30.2/SPRY"/>
</dbReference>
<reference evidence="3 4" key="1">
    <citation type="submission" date="2024-10" db="EMBL/GenBank/DDBJ databases">
        <authorList>
            <person name="Kim D."/>
        </authorList>
    </citation>
    <scope>NUCLEOTIDE SEQUENCE [LARGE SCALE GENOMIC DNA]</scope>
    <source>
        <strain evidence="3">Taebaek</strain>
    </source>
</reference>
<dbReference type="PANTHER" id="PTHR12864">
    <property type="entry name" value="RAN BINDING PROTEIN 9-RELATED"/>
    <property type="match status" value="1"/>
</dbReference>
<name>A0ABD2K001_HETSC</name>
<sequence>MTFYSPFFVFFIAIIWLGFFFECSNCSGNGKVPKNIGESSSSRGPNIKNKASDDSFEVPLKLEPNQWDTEFCHGELKISGLKVECGKKEFGHRSVFAEYPISLNKDSTGIFYFEIKKTNGFFYFGFADKKKNQLDKKLFEQEHIYAYLSYGFFINGSFGEYSGESDSINKGDVLGIGVHLNTREIFFTKNGQLLASNYSLSPSSSIYNLFPFVTLMDSDDEIEANFGQNNFKFEVSIRNFLIQTSEKFLGSKKITSHENRWDATVRDYGLRITGKKSLTVIHSEKQSGSFRTVFAENSISSNNDSNGIFYFEITIKKMLCCFMIGFGSKSRSLYKGYVFSSLGIYAYGRNGIARRTEFKYLFIAAGDVVGCGLNLATRQIIFTKNGLPFYSKISISPLLPPSALVQLFPFVALYDHEDEITANFGSEEFKFHQKLSELRNIH</sequence>
<keyword evidence="1" id="KW-0732">Signal</keyword>
<dbReference type="InterPro" id="IPR044736">
    <property type="entry name" value="Gid1/RanBPM/SPLA_SPRY"/>
</dbReference>
<protein>
    <recommendedName>
        <fullName evidence="2">B30.2/SPRY domain-containing protein</fullName>
    </recommendedName>
</protein>
<dbReference type="AlphaFoldDB" id="A0ABD2K001"/>
<feature type="domain" description="B30.2/SPRY" evidence="2">
    <location>
        <begin position="239"/>
        <end position="429"/>
    </location>
</feature>
<dbReference type="PROSITE" id="PS50188">
    <property type="entry name" value="B302_SPRY"/>
    <property type="match status" value="2"/>
</dbReference>
<dbReference type="InterPro" id="IPR013320">
    <property type="entry name" value="ConA-like_dom_sf"/>
</dbReference>